<accession>A0A226DL75</accession>
<gene>
    <name evidence="11" type="ORF">Fcan01_19116</name>
</gene>
<evidence type="ECO:0000256" key="6">
    <source>
        <dbReference type="ARBA" id="ARBA00023125"/>
    </source>
</evidence>
<keyword evidence="4 8" id="KW-0863">Zinc-finger</keyword>
<dbReference type="SMART" id="SM00355">
    <property type="entry name" value="ZnF_C2H2"/>
    <property type="match status" value="3"/>
</dbReference>
<dbReference type="PANTHER" id="PTHR16515">
    <property type="entry name" value="PR DOMAIN ZINC FINGER PROTEIN"/>
    <property type="match status" value="1"/>
</dbReference>
<keyword evidence="5" id="KW-0862">Zinc</keyword>
<feature type="compositionally biased region" description="Polar residues" evidence="9">
    <location>
        <begin position="123"/>
        <end position="139"/>
    </location>
</feature>
<evidence type="ECO:0000256" key="9">
    <source>
        <dbReference type="SAM" id="MobiDB-lite"/>
    </source>
</evidence>
<protein>
    <submittedName>
        <fullName evidence="11">Zinc finger protein 28</fullName>
    </submittedName>
</protein>
<keyword evidence="7" id="KW-0539">Nucleus</keyword>
<dbReference type="GO" id="GO:0003677">
    <property type="term" value="F:DNA binding"/>
    <property type="evidence" value="ECO:0007669"/>
    <property type="project" value="UniProtKB-KW"/>
</dbReference>
<keyword evidence="6" id="KW-0238">DNA-binding</keyword>
<dbReference type="EMBL" id="LNIX01000016">
    <property type="protein sequence ID" value="OXA46292.1"/>
    <property type="molecule type" value="Genomic_DNA"/>
</dbReference>
<dbReference type="OrthoDB" id="10004641at2759"/>
<keyword evidence="3" id="KW-0677">Repeat</keyword>
<dbReference type="InterPro" id="IPR050331">
    <property type="entry name" value="Zinc_finger"/>
</dbReference>
<evidence type="ECO:0000256" key="4">
    <source>
        <dbReference type="ARBA" id="ARBA00022771"/>
    </source>
</evidence>
<comment type="caution">
    <text evidence="11">The sequence shown here is derived from an EMBL/GenBank/DDBJ whole genome shotgun (WGS) entry which is preliminary data.</text>
</comment>
<dbReference type="GO" id="GO:0010468">
    <property type="term" value="P:regulation of gene expression"/>
    <property type="evidence" value="ECO:0007669"/>
    <property type="project" value="TreeGrafter"/>
</dbReference>
<dbReference type="GO" id="GO:0008270">
    <property type="term" value="F:zinc ion binding"/>
    <property type="evidence" value="ECO:0007669"/>
    <property type="project" value="UniProtKB-KW"/>
</dbReference>
<dbReference type="Pfam" id="PF13894">
    <property type="entry name" value="zf-C2H2_4"/>
    <property type="match status" value="1"/>
</dbReference>
<evidence type="ECO:0000313" key="11">
    <source>
        <dbReference type="EMBL" id="OXA46292.1"/>
    </source>
</evidence>
<feature type="domain" description="C2H2-type" evidence="10">
    <location>
        <begin position="235"/>
        <end position="258"/>
    </location>
</feature>
<evidence type="ECO:0000256" key="1">
    <source>
        <dbReference type="ARBA" id="ARBA00004123"/>
    </source>
</evidence>
<evidence type="ECO:0000256" key="7">
    <source>
        <dbReference type="ARBA" id="ARBA00023242"/>
    </source>
</evidence>
<dbReference type="Proteomes" id="UP000198287">
    <property type="component" value="Unassembled WGS sequence"/>
</dbReference>
<dbReference type="InterPro" id="IPR013087">
    <property type="entry name" value="Znf_C2H2_type"/>
</dbReference>
<dbReference type="Pfam" id="PF00096">
    <property type="entry name" value="zf-C2H2"/>
    <property type="match status" value="1"/>
</dbReference>
<feature type="domain" description="C2H2-type" evidence="10">
    <location>
        <begin position="208"/>
        <end position="236"/>
    </location>
</feature>
<dbReference type="AlphaFoldDB" id="A0A226DL75"/>
<evidence type="ECO:0000256" key="3">
    <source>
        <dbReference type="ARBA" id="ARBA00022737"/>
    </source>
</evidence>
<dbReference type="PROSITE" id="PS50157">
    <property type="entry name" value="ZINC_FINGER_C2H2_2"/>
    <property type="match status" value="3"/>
</dbReference>
<dbReference type="PROSITE" id="PS00028">
    <property type="entry name" value="ZINC_FINGER_C2H2_1"/>
    <property type="match status" value="2"/>
</dbReference>
<evidence type="ECO:0000256" key="5">
    <source>
        <dbReference type="ARBA" id="ARBA00022833"/>
    </source>
</evidence>
<evidence type="ECO:0000256" key="2">
    <source>
        <dbReference type="ARBA" id="ARBA00022723"/>
    </source>
</evidence>
<dbReference type="Gene3D" id="3.30.160.60">
    <property type="entry name" value="Classic Zinc Finger"/>
    <property type="match status" value="1"/>
</dbReference>
<name>A0A226DL75_FOLCA</name>
<keyword evidence="12" id="KW-1185">Reference proteome</keyword>
<proteinExistence type="predicted"/>
<evidence type="ECO:0000313" key="12">
    <source>
        <dbReference type="Proteomes" id="UP000198287"/>
    </source>
</evidence>
<organism evidence="11 12">
    <name type="scientific">Folsomia candida</name>
    <name type="common">Springtail</name>
    <dbReference type="NCBI Taxonomy" id="158441"/>
    <lineage>
        <taxon>Eukaryota</taxon>
        <taxon>Metazoa</taxon>
        <taxon>Ecdysozoa</taxon>
        <taxon>Arthropoda</taxon>
        <taxon>Hexapoda</taxon>
        <taxon>Collembola</taxon>
        <taxon>Entomobryomorpha</taxon>
        <taxon>Isotomoidea</taxon>
        <taxon>Isotomidae</taxon>
        <taxon>Proisotominae</taxon>
        <taxon>Folsomia</taxon>
    </lineage>
</organism>
<feature type="domain" description="C2H2-type" evidence="10">
    <location>
        <begin position="180"/>
        <end position="208"/>
    </location>
</feature>
<dbReference type="GO" id="GO:0005634">
    <property type="term" value="C:nucleus"/>
    <property type="evidence" value="ECO:0007669"/>
    <property type="project" value="UniProtKB-SubCell"/>
</dbReference>
<comment type="subcellular location">
    <subcellularLocation>
        <location evidence="1">Nucleus</location>
    </subcellularLocation>
</comment>
<dbReference type="SUPFAM" id="SSF57667">
    <property type="entry name" value="beta-beta-alpha zinc fingers"/>
    <property type="match status" value="1"/>
</dbReference>
<evidence type="ECO:0000256" key="8">
    <source>
        <dbReference type="PROSITE-ProRule" id="PRU00042"/>
    </source>
</evidence>
<dbReference type="PANTHER" id="PTHR16515:SF49">
    <property type="entry name" value="GASTRULA ZINC FINGER PROTEIN XLCGF49.1-LIKE-RELATED"/>
    <property type="match status" value="1"/>
</dbReference>
<keyword evidence="2" id="KW-0479">Metal-binding</keyword>
<sequence>MEQLLDRVNSLELTVARLIKWTNFQHENDDIITNNLSLSSSTYKNGNCAEIKIEPEIKLEQENCNVILPSSFDEIEEGEVRPVINLTDNPLGDSILAPNYSSAQLNFQPQVFIGGPATNLFTSTSLPYPQPHQRPNNSQTKRRTQVDRNLKKAVRTSRIERKNLAARSLHLSDVCQKTVFQCRLCNRTFVEKSELDRHLGRRHLKDQFHCVRCTVNFSNHDELDSHIRSTHPDTHKCSICWKEFKYKERLTAHEKVHK</sequence>
<feature type="region of interest" description="Disordered" evidence="9">
    <location>
        <begin position="123"/>
        <end position="147"/>
    </location>
</feature>
<reference evidence="11 12" key="1">
    <citation type="submission" date="2015-12" db="EMBL/GenBank/DDBJ databases">
        <title>The genome of Folsomia candida.</title>
        <authorList>
            <person name="Faddeeva A."/>
            <person name="Derks M.F."/>
            <person name="Anvar Y."/>
            <person name="Smit S."/>
            <person name="Van Straalen N."/>
            <person name="Roelofs D."/>
        </authorList>
    </citation>
    <scope>NUCLEOTIDE SEQUENCE [LARGE SCALE GENOMIC DNA]</scope>
    <source>
        <strain evidence="11 12">VU population</strain>
        <tissue evidence="11">Whole body</tissue>
    </source>
</reference>
<dbReference type="InterPro" id="IPR036236">
    <property type="entry name" value="Znf_C2H2_sf"/>
</dbReference>
<evidence type="ECO:0000259" key="10">
    <source>
        <dbReference type="PROSITE" id="PS50157"/>
    </source>
</evidence>